<dbReference type="PRINTS" id="PR00133">
    <property type="entry name" value="GLHYDRLASE3"/>
</dbReference>
<dbReference type="FunFam" id="2.60.40.10:FF:000495">
    <property type="entry name" value="Periplasmic beta-glucosidase"/>
    <property type="match status" value="1"/>
</dbReference>
<reference evidence="12" key="1">
    <citation type="journal article" date="2020" name="Stud. Mycol.">
        <title>101 Dothideomycetes genomes: a test case for predicting lifestyles and emergence of pathogens.</title>
        <authorList>
            <person name="Haridas S."/>
            <person name="Albert R."/>
            <person name="Binder M."/>
            <person name="Bloem J."/>
            <person name="Labutti K."/>
            <person name="Salamov A."/>
            <person name="Andreopoulos B."/>
            <person name="Baker S."/>
            <person name="Barry K."/>
            <person name="Bills G."/>
            <person name="Bluhm B."/>
            <person name="Cannon C."/>
            <person name="Castanera R."/>
            <person name="Culley D."/>
            <person name="Daum C."/>
            <person name="Ezra D."/>
            <person name="Gonzalez J."/>
            <person name="Henrissat B."/>
            <person name="Kuo A."/>
            <person name="Liang C."/>
            <person name="Lipzen A."/>
            <person name="Lutzoni F."/>
            <person name="Magnuson J."/>
            <person name="Mondo S."/>
            <person name="Nolan M."/>
            <person name="Ohm R."/>
            <person name="Pangilinan J."/>
            <person name="Park H.-J."/>
            <person name="Ramirez L."/>
            <person name="Alfaro M."/>
            <person name="Sun H."/>
            <person name="Tritt A."/>
            <person name="Yoshinaga Y."/>
            <person name="Zwiers L.-H."/>
            <person name="Turgeon B."/>
            <person name="Goodwin S."/>
            <person name="Spatafora J."/>
            <person name="Crous P."/>
            <person name="Grigoriev I."/>
        </authorList>
    </citation>
    <scope>NUCLEOTIDE SEQUENCE</scope>
    <source>
        <strain evidence="12">CBS 473.64</strain>
    </source>
</reference>
<comment type="catalytic activity">
    <reaction evidence="1">
        <text>Hydrolysis of terminal, non-reducing beta-D-glucosyl residues with release of beta-D-glucose.</text>
        <dbReference type="EC" id="3.2.1.21"/>
    </reaction>
</comment>
<gene>
    <name evidence="12" type="ORF">P280DRAFT_481091</name>
</gene>
<dbReference type="FunFam" id="3.20.20.300:FF:000007">
    <property type="entry name" value="Lysosomal beta glucosidase"/>
    <property type="match status" value="1"/>
</dbReference>
<dbReference type="AlphaFoldDB" id="A0A6A6RVW5"/>
<evidence type="ECO:0000256" key="8">
    <source>
        <dbReference type="ARBA" id="ARBA00023295"/>
    </source>
</evidence>
<comment type="similarity">
    <text evidence="2">Belongs to the glycosyl hydrolase 3 family.</text>
</comment>
<accession>A0A6A6RVW5</accession>
<dbReference type="Gene3D" id="3.20.20.300">
    <property type="entry name" value="Glycoside hydrolase, family 3, N-terminal domain"/>
    <property type="match status" value="1"/>
</dbReference>
<evidence type="ECO:0000256" key="1">
    <source>
        <dbReference type="ARBA" id="ARBA00000448"/>
    </source>
</evidence>
<dbReference type="Proteomes" id="UP000799753">
    <property type="component" value="Unassembled WGS sequence"/>
</dbReference>
<dbReference type="InterPro" id="IPR026891">
    <property type="entry name" value="Fn3-like"/>
</dbReference>
<keyword evidence="13" id="KW-1185">Reference proteome</keyword>
<dbReference type="EMBL" id="MU006786">
    <property type="protein sequence ID" value="KAF2639676.1"/>
    <property type="molecule type" value="Genomic_DNA"/>
</dbReference>
<dbReference type="SUPFAM" id="SSF52279">
    <property type="entry name" value="Beta-D-glucan exohydrolase, C-terminal domain"/>
    <property type="match status" value="1"/>
</dbReference>
<dbReference type="InterPro" id="IPR036881">
    <property type="entry name" value="Glyco_hydro_3_C_sf"/>
</dbReference>
<dbReference type="InterPro" id="IPR017853">
    <property type="entry name" value="GH"/>
</dbReference>
<dbReference type="SUPFAM" id="SSF51445">
    <property type="entry name" value="(Trans)glycosidases"/>
    <property type="match status" value="1"/>
</dbReference>
<evidence type="ECO:0000256" key="7">
    <source>
        <dbReference type="ARBA" id="ARBA00023277"/>
    </source>
</evidence>
<feature type="domain" description="Fibronectin type III-like" evidence="11">
    <location>
        <begin position="705"/>
        <end position="777"/>
    </location>
</feature>
<dbReference type="PANTHER" id="PTHR30620:SF117">
    <property type="entry name" value="BETA-1,4-XYLOSIDASE (EUROFUNG)"/>
    <property type="match status" value="1"/>
</dbReference>
<keyword evidence="8" id="KW-0326">Glycosidase</keyword>
<feature type="chain" id="PRO_5025484042" description="beta-glucosidase" evidence="10">
    <location>
        <begin position="21"/>
        <end position="888"/>
    </location>
</feature>
<dbReference type="Pfam" id="PF01915">
    <property type="entry name" value="Glyco_hydro_3_C"/>
    <property type="match status" value="1"/>
</dbReference>
<keyword evidence="5 12" id="KW-0378">Hydrolase</keyword>
<dbReference type="Pfam" id="PF00933">
    <property type="entry name" value="Glyco_hydro_3"/>
    <property type="match status" value="1"/>
</dbReference>
<dbReference type="PANTHER" id="PTHR30620">
    <property type="entry name" value="PERIPLASMIC BETA-GLUCOSIDASE-RELATED"/>
    <property type="match status" value="1"/>
</dbReference>
<evidence type="ECO:0000256" key="3">
    <source>
        <dbReference type="ARBA" id="ARBA00012744"/>
    </source>
</evidence>
<dbReference type="Pfam" id="PF14310">
    <property type="entry name" value="Fn3-like"/>
    <property type="match status" value="1"/>
</dbReference>
<evidence type="ECO:0000313" key="13">
    <source>
        <dbReference type="Proteomes" id="UP000799753"/>
    </source>
</evidence>
<dbReference type="EC" id="3.2.1.21" evidence="3"/>
<dbReference type="InterPro" id="IPR051915">
    <property type="entry name" value="Cellulose_Degrad_GH3"/>
</dbReference>
<dbReference type="SMART" id="SM01217">
    <property type="entry name" value="Fn3_like"/>
    <property type="match status" value="1"/>
</dbReference>
<evidence type="ECO:0000256" key="10">
    <source>
        <dbReference type="SAM" id="SignalP"/>
    </source>
</evidence>
<evidence type="ECO:0000256" key="2">
    <source>
        <dbReference type="ARBA" id="ARBA00005336"/>
    </source>
</evidence>
<evidence type="ECO:0000256" key="4">
    <source>
        <dbReference type="ARBA" id="ARBA00022729"/>
    </source>
</evidence>
<dbReference type="InterPro" id="IPR013783">
    <property type="entry name" value="Ig-like_fold"/>
</dbReference>
<dbReference type="FunFam" id="3.40.50.1700:FF:000009">
    <property type="entry name" value="Periplasmic beta-glucosidase"/>
    <property type="match status" value="1"/>
</dbReference>
<dbReference type="GO" id="GO:0009251">
    <property type="term" value="P:glucan catabolic process"/>
    <property type="evidence" value="ECO:0007669"/>
    <property type="project" value="TreeGrafter"/>
</dbReference>
<dbReference type="Gene3D" id="2.60.40.10">
    <property type="entry name" value="Immunoglobulins"/>
    <property type="match status" value="1"/>
</dbReference>
<evidence type="ECO:0000313" key="12">
    <source>
        <dbReference type="EMBL" id="KAF2639676.1"/>
    </source>
</evidence>
<keyword evidence="7" id="KW-0119">Carbohydrate metabolism</keyword>
<dbReference type="Gene3D" id="3.40.50.1700">
    <property type="entry name" value="Glycoside hydrolase family 3 C-terminal domain"/>
    <property type="match status" value="1"/>
</dbReference>
<proteinExistence type="inferred from homology"/>
<sequence>MPSPMRALLSILLVVTPASSYDLVRRQNAANATYKNPSAPVEDRVADLLSRMTIEEKTAQLIQGDFSSWVNTTTNVFNASGLAWNMENRAGQFYVGYPIDQSWISEGVRKAQEYLVQNTTLGIPAFVQTEGIHGLLVGNATIFNSPIAHACSWDPELIEEMADIIAKESRALGVNQLFAPLADLARELRFGRVEETFGEDPHLVGEMAYSYVKGVQNGKVSATVKHFAGFSAPEQGLNTGPVHGGERELRTTWLPPFKRAIIDAGAYSIMSSYNSYDGIPTIADYHLMTEILREEWGYQYWLTSDAGATDRLCCSFNMCACKPIDMEAVTMYALPAGNDVEMGGGSYNFAKIPKLVEEGKLAIEVVDTAVERQLRAKFEMGLFENPYPPVLTNGTNGTSSQIHTQEAVALARKLDAESIVLLENHDNVLPLKKDASIAVIGPMADFVNFGDYVVYRSQYNPTNVNPLQGIRNATSGKVTYAQGCERWSTDESGFPEAVAAAEGADVAVVVVGTWSRDQQELWQGLNATTGEHVDVSDLKLVGAMGPLVEAIIDTGKPTIVVFQSGKPVTEPWISDSAAALIQQFYPGEQGGNALADVLFGDVNPSGKLSVSVPYDVGALPVFYDYLNSGRGTDPDIGAVFPNGTLKFGHRYVLDSPQPLYEFGYGLSYSNFTYSNVTVSQSTVSPSDTVTASVSITNPSSVDGKEVVQFYVQDVIASVVVPNIQLKGFRKVLVKAGETVDVDVELKVQDWGLWDLRMKLQFSGPQGECYGVGIVRTSRRREKPMPRDRPLYSPVLITSQCPLVYATQSFEGFCMKPPLRKRRYVVCIEHGTIGNFGLFSTNKRPQKSLKKKEGRPVWPHPFGHGQGLSMCVPWVSGHVNTEESVSKLP</sequence>
<evidence type="ECO:0000256" key="5">
    <source>
        <dbReference type="ARBA" id="ARBA00022801"/>
    </source>
</evidence>
<keyword evidence="4 10" id="KW-0732">Signal</keyword>
<evidence type="ECO:0000256" key="9">
    <source>
        <dbReference type="ARBA" id="ARBA00023326"/>
    </source>
</evidence>
<dbReference type="OrthoDB" id="2123594at2759"/>
<dbReference type="InterPro" id="IPR002772">
    <property type="entry name" value="Glyco_hydro_3_C"/>
</dbReference>
<protein>
    <recommendedName>
        <fullName evidence="3">beta-glucosidase</fullName>
        <ecNumber evidence="3">3.2.1.21</ecNumber>
    </recommendedName>
</protein>
<organism evidence="12 13">
    <name type="scientific">Massarina eburnea CBS 473.64</name>
    <dbReference type="NCBI Taxonomy" id="1395130"/>
    <lineage>
        <taxon>Eukaryota</taxon>
        <taxon>Fungi</taxon>
        <taxon>Dikarya</taxon>
        <taxon>Ascomycota</taxon>
        <taxon>Pezizomycotina</taxon>
        <taxon>Dothideomycetes</taxon>
        <taxon>Pleosporomycetidae</taxon>
        <taxon>Pleosporales</taxon>
        <taxon>Massarineae</taxon>
        <taxon>Massarinaceae</taxon>
        <taxon>Massarina</taxon>
    </lineage>
</organism>
<keyword evidence="9" id="KW-0624">Polysaccharide degradation</keyword>
<feature type="signal peptide" evidence="10">
    <location>
        <begin position="1"/>
        <end position="20"/>
    </location>
</feature>
<name>A0A6A6RVW5_9PLEO</name>
<dbReference type="InterPro" id="IPR036962">
    <property type="entry name" value="Glyco_hydro_3_N_sf"/>
</dbReference>
<evidence type="ECO:0000259" key="11">
    <source>
        <dbReference type="SMART" id="SM01217"/>
    </source>
</evidence>
<dbReference type="GO" id="GO:0008422">
    <property type="term" value="F:beta-glucosidase activity"/>
    <property type="evidence" value="ECO:0007669"/>
    <property type="project" value="UniProtKB-EC"/>
</dbReference>
<evidence type="ECO:0000256" key="6">
    <source>
        <dbReference type="ARBA" id="ARBA00023180"/>
    </source>
</evidence>
<dbReference type="InterPro" id="IPR001764">
    <property type="entry name" value="Glyco_hydro_3_N"/>
</dbReference>
<keyword evidence="6" id="KW-0325">Glycoprotein</keyword>